<sequence length="280" mass="32185">MCLGSTLRLTPEDAEAVTDVFPDSQVSLYDGCLMKIVLEDVSLEIKILTIVPLSCSIRHRGERVEALETSLQSVAVHDDEDFSIYDWIAPLLEIYETATHLESEKETLCQEEKAREGERQATVQEEREREREEERKRVFNFDRGSIVRGPDLVDRKSRFYAHVARVTSYDEAKAFFNYLRYTDKRIETATHNMHAWRYKDRDTLKICADYDDDGEAGAGAKMLFLLNRQERDDVCVVVTRHFGGILLGPSRFKRISETSLAALAVYDAECAKRSTSKQRK</sequence>
<evidence type="ECO:0000259" key="2">
    <source>
        <dbReference type="Pfam" id="PF01205"/>
    </source>
</evidence>
<dbReference type="OrthoDB" id="69641at2759"/>
<evidence type="ECO:0000313" key="4">
    <source>
        <dbReference type="Proteomes" id="UP000265618"/>
    </source>
</evidence>
<dbReference type="EMBL" id="BDIP01002819">
    <property type="protein sequence ID" value="GIQ86873.1"/>
    <property type="molecule type" value="Genomic_DNA"/>
</dbReference>
<dbReference type="InterPro" id="IPR023582">
    <property type="entry name" value="Impact"/>
</dbReference>
<dbReference type="Pfam" id="PF01205">
    <property type="entry name" value="Impact_N"/>
    <property type="match status" value="1"/>
</dbReference>
<feature type="domain" description="Impact N-terminal" evidence="2">
    <location>
        <begin position="155"/>
        <end position="260"/>
    </location>
</feature>
<proteinExistence type="inferred from homology"/>
<dbReference type="InterPro" id="IPR036956">
    <property type="entry name" value="Impact_N_sf"/>
</dbReference>
<dbReference type="InterPro" id="IPR020568">
    <property type="entry name" value="Ribosomal_Su5_D2-typ_SF"/>
</dbReference>
<accession>A0A9K3D2X5</accession>
<dbReference type="AlphaFoldDB" id="A0A9K3D2X5"/>
<organism evidence="3 4">
    <name type="scientific">Kipferlia bialata</name>
    <dbReference type="NCBI Taxonomy" id="797122"/>
    <lineage>
        <taxon>Eukaryota</taxon>
        <taxon>Metamonada</taxon>
        <taxon>Carpediemonas-like organisms</taxon>
        <taxon>Kipferlia</taxon>
    </lineage>
</organism>
<dbReference type="GO" id="GO:0140469">
    <property type="term" value="P:GCN2-mediated signaling"/>
    <property type="evidence" value="ECO:0007669"/>
    <property type="project" value="TreeGrafter"/>
</dbReference>
<dbReference type="InterPro" id="IPR001498">
    <property type="entry name" value="Impact_N"/>
</dbReference>
<dbReference type="GO" id="GO:0006446">
    <property type="term" value="P:regulation of translational initiation"/>
    <property type="evidence" value="ECO:0007669"/>
    <property type="project" value="TreeGrafter"/>
</dbReference>
<dbReference type="PANTHER" id="PTHR16301:SF25">
    <property type="entry name" value="PROTEIN IMPACT"/>
    <property type="match status" value="1"/>
</dbReference>
<dbReference type="Proteomes" id="UP000265618">
    <property type="component" value="Unassembled WGS sequence"/>
</dbReference>
<keyword evidence="4" id="KW-1185">Reference proteome</keyword>
<evidence type="ECO:0000256" key="1">
    <source>
        <dbReference type="ARBA" id="ARBA00007665"/>
    </source>
</evidence>
<name>A0A9K3D2X5_9EUKA</name>
<reference evidence="3 4" key="1">
    <citation type="journal article" date="2018" name="PLoS ONE">
        <title>The draft genome of Kipferlia bialata reveals reductive genome evolution in fornicate parasites.</title>
        <authorList>
            <person name="Tanifuji G."/>
            <person name="Takabayashi S."/>
            <person name="Kume K."/>
            <person name="Takagi M."/>
            <person name="Nakayama T."/>
            <person name="Kamikawa R."/>
            <person name="Inagaki Y."/>
            <person name="Hashimoto T."/>
        </authorList>
    </citation>
    <scope>NUCLEOTIDE SEQUENCE [LARGE SCALE GENOMIC DNA]</scope>
    <source>
        <strain evidence="3">NY0173</strain>
    </source>
</reference>
<dbReference type="PANTHER" id="PTHR16301">
    <property type="entry name" value="IMPACT-RELATED"/>
    <property type="match status" value="1"/>
</dbReference>
<evidence type="ECO:0000313" key="3">
    <source>
        <dbReference type="EMBL" id="GIQ86873.1"/>
    </source>
</evidence>
<dbReference type="SUPFAM" id="SSF54211">
    <property type="entry name" value="Ribosomal protein S5 domain 2-like"/>
    <property type="match status" value="1"/>
</dbReference>
<gene>
    <name evidence="3" type="ORF">KIPB_008803</name>
</gene>
<dbReference type="GO" id="GO:0005737">
    <property type="term" value="C:cytoplasm"/>
    <property type="evidence" value="ECO:0007669"/>
    <property type="project" value="TreeGrafter"/>
</dbReference>
<protein>
    <submittedName>
        <fullName evidence="3">Impact family protein</fullName>
    </submittedName>
</protein>
<dbReference type="Gene3D" id="3.30.230.30">
    <property type="entry name" value="Impact, N-terminal domain"/>
    <property type="match status" value="1"/>
</dbReference>
<comment type="similarity">
    <text evidence="1">Belongs to the IMPACT family.</text>
</comment>
<comment type="caution">
    <text evidence="3">The sequence shown here is derived from an EMBL/GenBank/DDBJ whole genome shotgun (WGS) entry which is preliminary data.</text>
</comment>